<sequence>MIFDMFKLFVDSNEKQLKKIEPFVAAINSFEPSVKNMSREEMLLKIEEWKKELSGLDAEAQKKVMEKILPEAFAFVREASVRTLEKRHFDVQLMAGVVLHEGKISEQKTGEGKTLTATLPLFLNSLTGRGAHLVTPNDYLSRHGAGWMGDIYDYLGIGVGVIMQERAFVYDKSFEGTEFDDIYAVHLREVSRQDAYKCGIVYGTNHEFGFDYLRDNMVRSLGSMVQTNPNGEFGVHNFAIVDEVDSILIDVARTPLIISAADAKPSSRYFDADRIVKTLAKNSDYEVEEKYKNVTLTDLGIRRVERLLGVNNLYEQDFEMVHLMEEALTAHALYEKDRDYVVKDGKVVIVDQFTGRLLPSNRFSHGLHQAIEAKEGVEIQQESKTLAEISYQNYFRMYKKLAGMTGTAATEAEEFYKIYKLDVVVIPTNKPNTRKDQNDVVYKTESAKFKAVADDIVERHAKGQPVLVGTTSVEKSEQLHELLSRRKVPHEILNAKNHEREALIIAQAGRRGGVTISTNMAGRGVDIILGGDPAVGDEQREVVEAGGLYVIGTERHDSRRIDNQLRGRSGRQGDPGETRFFVSLQDDLMRIFGGEQVSRMMDRFGIDETVPLEAGLVTRSIENAQKRVEGFNFDRRKQVVEMDDVINVHREVIYSLRRRILELESGTTEHKDWLMQKLASSSVLTEELWTEKEKEFGEDTWLDILSDWSLPVIDNFWMDHLVDMDQVRDGIGLRGYAQRDPMVEYKKEGHERFEILLGRIYAFVGERLSKASKGTVVRASSAENNLLSGLSYQHGELETGVAEEASGNSSPRVVDQMGRTLKVEQVLSGKVKVGRNDPCPCGSGKKYKFCHGQNLR</sequence>
<dbReference type="HAMAP" id="MF_01382">
    <property type="entry name" value="SecA"/>
    <property type="match status" value="1"/>
</dbReference>
<feature type="domain" description="Helicase C-terminal" evidence="19">
    <location>
        <begin position="448"/>
        <end position="617"/>
    </location>
</feature>
<comment type="catalytic activity">
    <reaction evidence="15">
        <text>ATP + H2O + cellular proteinSide 1 = ADP + phosphate + cellular proteinSide 2.</text>
        <dbReference type="EC" id="7.4.2.8"/>
    </reaction>
</comment>
<keyword evidence="12 15" id="KW-1278">Translocase</keyword>
<dbReference type="CDD" id="cd18803">
    <property type="entry name" value="SF2_C_secA"/>
    <property type="match status" value="1"/>
</dbReference>
<evidence type="ECO:0000313" key="22">
    <source>
        <dbReference type="Proteomes" id="UP000177955"/>
    </source>
</evidence>
<keyword evidence="10 15" id="KW-0067">ATP-binding</keyword>
<dbReference type="PRINTS" id="PR00906">
    <property type="entry name" value="SECA"/>
</dbReference>
<dbReference type="InterPro" id="IPR011130">
    <property type="entry name" value="SecA_preprotein_X-link_dom"/>
</dbReference>
<dbReference type="InterPro" id="IPR011116">
    <property type="entry name" value="SecA_Wing/Scaffold"/>
</dbReference>
<accession>A0A1F4W3D9</accession>
<comment type="subcellular location">
    <subcellularLocation>
        <location evidence="15">Cell membrane</location>
        <topology evidence="15">Peripheral membrane protein</topology>
        <orientation evidence="15">Cytoplasmic side</orientation>
    </subcellularLocation>
    <subcellularLocation>
        <location evidence="15">Cytoplasm</location>
    </subcellularLocation>
    <subcellularLocation>
        <location evidence="2">Membrane</location>
        <topology evidence="2">Peripheral membrane protein</topology>
    </subcellularLocation>
    <text evidence="15">Distribution is 50-50.</text>
</comment>
<evidence type="ECO:0000259" key="18">
    <source>
        <dbReference type="PROSITE" id="PS51192"/>
    </source>
</evidence>
<dbReference type="GO" id="GO:0065002">
    <property type="term" value="P:intracellular protein transmembrane transport"/>
    <property type="evidence" value="ECO:0007669"/>
    <property type="project" value="UniProtKB-UniRule"/>
</dbReference>
<dbReference type="NCBIfam" id="TIGR00963">
    <property type="entry name" value="secA"/>
    <property type="match status" value="1"/>
</dbReference>
<dbReference type="SUPFAM" id="SSF81767">
    <property type="entry name" value="Pre-protein crosslinking domain of SecA"/>
    <property type="match status" value="1"/>
</dbReference>
<evidence type="ECO:0000256" key="12">
    <source>
        <dbReference type="ARBA" id="ARBA00022967"/>
    </source>
</evidence>
<dbReference type="InterPro" id="IPR020937">
    <property type="entry name" value="SecA_CS"/>
</dbReference>
<dbReference type="PANTHER" id="PTHR30612:SF0">
    <property type="entry name" value="CHLOROPLAST PROTEIN-TRANSPORTING ATPASE"/>
    <property type="match status" value="1"/>
</dbReference>
<feature type="binding site" evidence="15">
    <location>
        <position position="92"/>
    </location>
    <ligand>
        <name>ATP</name>
        <dbReference type="ChEBI" id="CHEBI:30616"/>
    </ligand>
</feature>
<evidence type="ECO:0000256" key="3">
    <source>
        <dbReference type="ARBA" id="ARBA00007650"/>
    </source>
</evidence>
<evidence type="ECO:0000256" key="8">
    <source>
        <dbReference type="ARBA" id="ARBA00022741"/>
    </source>
</evidence>
<evidence type="ECO:0000256" key="10">
    <source>
        <dbReference type="ARBA" id="ARBA00022840"/>
    </source>
</evidence>
<evidence type="ECO:0000256" key="7">
    <source>
        <dbReference type="ARBA" id="ARBA00022723"/>
    </source>
</evidence>
<dbReference type="CDD" id="cd17928">
    <property type="entry name" value="DEXDc_SecA"/>
    <property type="match status" value="1"/>
</dbReference>
<dbReference type="GO" id="GO:0046872">
    <property type="term" value="F:metal ion binding"/>
    <property type="evidence" value="ECO:0007669"/>
    <property type="project" value="UniProtKB-KW"/>
</dbReference>
<dbReference type="GO" id="GO:0005829">
    <property type="term" value="C:cytosol"/>
    <property type="evidence" value="ECO:0007669"/>
    <property type="project" value="TreeGrafter"/>
</dbReference>
<dbReference type="SUPFAM" id="SSF52540">
    <property type="entry name" value="P-loop containing nucleoside triphosphate hydrolases"/>
    <property type="match status" value="2"/>
</dbReference>
<dbReference type="FunFam" id="3.90.1440.10:FF:000003">
    <property type="entry name" value="Preprotein translocase SecA subunit"/>
    <property type="match status" value="1"/>
</dbReference>
<comment type="function">
    <text evidence="15">Part of the Sec protein translocase complex. Interacts with the SecYEG preprotein conducting channel. Has a central role in coupling the hydrolysis of ATP to the transfer of proteins into and across the cell membrane, serving as an ATP-driven molecular motor driving the stepwise translocation of polypeptide chains across the membrane.</text>
</comment>
<keyword evidence="13 15" id="KW-0811">Translocation</keyword>
<dbReference type="InterPro" id="IPR036266">
    <property type="entry name" value="SecA_Wing/Scaffold_sf"/>
</dbReference>
<dbReference type="InterPro" id="IPR004027">
    <property type="entry name" value="SEC_C_motif"/>
</dbReference>
<keyword evidence="7" id="KW-0479">Metal-binding</keyword>
<dbReference type="PROSITE" id="PS51192">
    <property type="entry name" value="HELICASE_ATP_BIND_1"/>
    <property type="match status" value="1"/>
</dbReference>
<gene>
    <name evidence="15" type="primary">secA</name>
    <name evidence="21" type="ORF">A2399_01255</name>
</gene>
<feature type="binding site" evidence="15">
    <location>
        <position position="526"/>
    </location>
    <ligand>
        <name>ATP</name>
        <dbReference type="ChEBI" id="CHEBI:30616"/>
    </ligand>
</feature>
<protein>
    <recommendedName>
        <fullName evidence="15 16">Protein translocase subunit SecA</fullName>
        <ecNumber evidence="15">7.4.2.8</ecNumber>
    </recommendedName>
</protein>
<keyword evidence="17" id="KW-0175">Coiled coil</keyword>
<dbReference type="Gene3D" id="1.10.3060.10">
    <property type="entry name" value="Helical scaffold and wing domains of SecA"/>
    <property type="match status" value="1"/>
</dbReference>
<dbReference type="Gene3D" id="3.40.50.300">
    <property type="entry name" value="P-loop containing nucleotide triphosphate hydrolases"/>
    <property type="match status" value="3"/>
</dbReference>
<evidence type="ECO:0000256" key="1">
    <source>
        <dbReference type="ARBA" id="ARBA00001947"/>
    </source>
</evidence>
<dbReference type="InterPro" id="IPR000185">
    <property type="entry name" value="SecA"/>
</dbReference>
<dbReference type="InterPro" id="IPR001650">
    <property type="entry name" value="Helicase_C-like"/>
</dbReference>
<evidence type="ECO:0000256" key="5">
    <source>
        <dbReference type="ARBA" id="ARBA00022475"/>
    </source>
</evidence>
<dbReference type="SUPFAM" id="SSF81886">
    <property type="entry name" value="Helical scaffold and wing domains of SecA"/>
    <property type="match status" value="1"/>
</dbReference>
<dbReference type="EC" id="7.4.2.8" evidence="15"/>
<evidence type="ECO:0000259" key="20">
    <source>
        <dbReference type="PROSITE" id="PS51196"/>
    </source>
</evidence>
<comment type="similarity">
    <text evidence="3 15 16">Belongs to the SecA family.</text>
</comment>
<feature type="domain" description="Helicase ATP-binding" evidence="18">
    <location>
        <begin position="94"/>
        <end position="260"/>
    </location>
</feature>
<keyword evidence="11 15" id="KW-0653">Protein transport</keyword>
<evidence type="ECO:0000256" key="14">
    <source>
        <dbReference type="ARBA" id="ARBA00023136"/>
    </source>
</evidence>
<evidence type="ECO:0000256" key="4">
    <source>
        <dbReference type="ARBA" id="ARBA00022448"/>
    </source>
</evidence>
<reference evidence="21 22" key="1">
    <citation type="journal article" date="2016" name="Nat. Commun.">
        <title>Thousands of microbial genomes shed light on interconnected biogeochemical processes in an aquifer system.</title>
        <authorList>
            <person name="Anantharaman K."/>
            <person name="Brown C.T."/>
            <person name="Hug L.A."/>
            <person name="Sharon I."/>
            <person name="Castelle C.J."/>
            <person name="Probst A.J."/>
            <person name="Thomas B.C."/>
            <person name="Singh A."/>
            <person name="Wilkins M.J."/>
            <person name="Karaoz U."/>
            <person name="Brodie E.L."/>
            <person name="Williams K.H."/>
            <person name="Hubbard S.S."/>
            <person name="Banfield J.F."/>
        </authorList>
    </citation>
    <scope>NUCLEOTIDE SEQUENCE [LARGE SCALE GENOMIC DNA]</scope>
</reference>
<comment type="caution">
    <text evidence="21">The sequence shown here is derived from an EMBL/GenBank/DDBJ whole genome shotgun (WGS) entry which is preliminary data.</text>
</comment>
<dbReference type="NCBIfam" id="NF009538">
    <property type="entry name" value="PRK12904.1"/>
    <property type="match status" value="1"/>
</dbReference>
<keyword evidence="4 15" id="KW-0813">Transport</keyword>
<dbReference type="InterPro" id="IPR036670">
    <property type="entry name" value="SecA_X-link_sf"/>
</dbReference>
<dbReference type="Pfam" id="PF02810">
    <property type="entry name" value="SEC-C"/>
    <property type="match status" value="1"/>
</dbReference>
<keyword evidence="6 15" id="KW-0963">Cytoplasm</keyword>
<proteinExistence type="inferred from homology"/>
<dbReference type="GO" id="GO:0031522">
    <property type="term" value="C:cell envelope Sec protein transport complex"/>
    <property type="evidence" value="ECO:0007669"/>
    <property type="project" value="TreeGrafter"/>
</dbReference>
<dbReference type="SMART" id="SM00958">
    <property type="entry name" value="SecA_PP_bind"/>
    <property type="match status" value="1"/>
</dbReference>
<keyword evidence="9" id="KW-0862">Zinc</keyword>
<keyword evidence="5 15" id="KW-1003">Cell membrane</keyword>
<dbReference type="PANTHER" id="PTHR30612">
    <property type="entry name" value="SECA INNER MEMBRANE COMPONENT OF SEC PROTEIN SECRETION SYSTEM"/>
    <property type="match status" value="1"/>
</dbReference>
<dbReference type="Pfam" id="PF01043">
    <property type="entry name" value="SecA_PP_bind"/>
    <property type="match status" value="1"/>
</dbReference>
<evidence type="ECO:0000256" key="9">
    <source>
        <dbReference type="ARBA" id="ARBA00022833"/>
    </source>
</evidence>
<dbReference type="InterPro" id="IPR014001">
    <property type="entry name" value="Helicase_ATP-bd"/>
</dbReference>
<dbReference type="InterPro" id="IPR014018">
    <property type="entry name" value="SecA_motor_DEAD"/>
</dbReference>
<dbReference type="SMART" id="SM00957">
    <property type="entry name" value="SecA_DEAD"/>
    <property type="match status" value="1"/>
</dbReference>
<organism evidence="21 22">
    <name type="scientific">candidate division WWE3 bacterium RIFOXYB1_FULL_42_27</name>
    <dbReference type="NCBI Taxonomy" id="1802638"/>
    <lineage>
        <taxon>Bacteria</taxon>
        <taxon>Katanobacteria</taxon>
    </lineage>
</organism>
<dbReference type="InterPro" id="IPR011115">
    <property type="entry name" value="SecA_DEAD"/>
</dbReference>
<dbReference type="GO" id="GO:0005524">
    <property type="term" value="F:ATP binding"/>
    <property type="evidence" value="ECO:0007669"/>
    <property type="project" value="UniProtKB-UniRule"/>
</dbReference>
<dbReference type="Pfam" id="PF21090">
    <property type="entry name" value="P-loop_SecA"/>
    <property type="match status" value="2"/>
</dbReference>
<evidence type="ECO:0000256" key="11">
    <source>
        <dbReference type="ARBA" id="ARBA00022927"/>
    </source>
</evidence>
<dbReference type="AlphaFoldDB" id="A0A1F4W3D9"/>
<dbReference type="InterPro" id="IPR027417">
    <property type="entry name" value="P-loop_NTPase"/>
</dbReference>
<feature type="domain" description="SecA family profile" evidence="20">
    <location>
        <begin position="2"/>
        <end position="613"/>
    </location>
</feature>
<dbReference type="PROSITE" id="PS51194">
    <property type="entry name" value="HELICASE_CTER"/>
    <property type="match status" value="1"/>
</dbReference>
<dbReference type="GO" id="GO:0006605">
    <property type="term" value="P:protein targeting"/>
    <property type="evidence" value="ECO:0007669"/>
    <property type="project" value="UniProtKB-UniRule"/>
</dbReference>
<comment type="cofactor">
    <cofactor evidence="1">
        <name>Zn(2+)</name>
        <dbReference type="ChEBI" id="CHEBI:29105"/>
    </cofactor>
</comment>
<evidence type="ECO:0000256" key="16">
    <source>
        <dbReference type="RuleBase" id="RU003874"/>
    </source>
</evidence>
<dbReference type="GO" id="GO:0005886">
    <property type="term" value="C:plasma membrane"/>
    <property type="evidence" value="ECO:0007669"/>
    <property type="project" value="UniProtKB-SubCell"/>
</dbReference>
<comment type="subunit">
    <text evidence="15">Monomer and homodimer. Part of the essential Sec protein translocation apparatus which comprises SecA, SecYEG and auxiliary proteins SecDF. Other proteins may also be involved.</text>
</comment>
<evidence type="ECO:0000259" key="19">
    <source>
        <dbReference type="PROSITE" id="PS51194"/>
    </source>
</evidence>
<evidence type="ECO:0000313" key="21">
    <source>
        <dbReference type="EMBL" id="OGC63944.1"/>
    </source>
</evidence>
<dbReference type="PROSITE" id="PS01312">
    <property type="entry name" value="SECA"/>
    <property type="match status" value="1"/>
</dbReference>
<dbReference type="FunFam" id="3.40.50.300:FF:000429">
    <property type="entry name" value="Preprotein translocase subunit SecA"/>
    <property type="match status" value="1"/>
</dbReference>
<dbReference type="Gene3D" id="3.10.450.50">
    <property type="match status" value="1"/>
</dbReference>
<name>A0A1F4W3D9_UNCKA</name>
<keyword evidence="8 15" id="KW-0547">Nucleotide-binding</keyword>
<evidence type="ECO:0000256" key="17">
    <source>
        <dbReference type="SAM" id="Coils"/>
    </source>
</evidence>
<dbReference type="GO" id="GO:0043952">
    <property type="term" value="P:protein transport by the Sec complex"/>
    <property type="evidence" value="ECO:0007669"/>
    <property type="project" value="TreeGrafter"/>
</dbReference>
<feature type="coiled-coil region" evidence="17">
    <location>
        <begin position="39"/>
        <end position="66"/>
    </location>
</feature>
<keyword evidence="14 15" id="KW-0472">Membrane</keyword>
<dbReference type="Proteomes" id="UP000177955">
    <property type="component" value="Unassembled WGS sequence"/>
</dbReference>
<feature type="binding site" evidence="15">
    <location>
        <begin position="110"/>
        <end position="114"/>
    </location>
    <ligand>
        <name>ATP</name>
        <dbReference type="ChEBI" id="CHEBI:30616"/>
    </ligand>
</feature>
<evidence type="ECO:0000256" key="6">
    <source>
        <dbReference type="ARBA" id="ARBA00022490"/>
    </source>
</evidence>
<dbReference type="PROSITE" id="PS51196">
    <property type="entry name" value="SECA_MOTOR_DEAD"/>
    <property type="match status" value="1"/>
</dbReference>
<dbReference type="GO" id="GO:0017038">
    <property type="term" value="P:protein import"/>
    <property type="evidence" value="ECO:0007669"/>
    <property type="project" value="InterPro"/>
</dbReference>
<evidence type="ECO:0000256" key="2">
    <source>
        <dbReference type="ARBA" id="ARBA00004170"/>
    </source>
</evidence>
<evidence type="ECO:0000256" key="13">
    <source>
        <dbReference type="ARBA" id="ARBA00023010"/>
    </source>
</evidence>
<dbReference type="EMBL" id="MEVV01000005">
    <property type="protein sequence ID" value="OGC63944.1"/>
    <property type="molecule type" value="Genomic_DNA"/>
</dbReference>
<dbReference type="InterPro" id="IPR044722">
    <property type="entry name" value="SecA_SF2_C"/>
</dbReference>
<evidence type="ECO:0000256" key="15">
    <source>
        <dbReference type="HAMAP-Rule" id="MF_01382"/>
    </source>
</evidence>
<dbReference type="Pfam" id="PF07517">
    <property type="entry name" value="SecA_DEAD"/>
    <property type="match status" value="1"/>
</dbReference>
<dbReference type="GO" id="GO:0008564">
    <property type="term" value="F:protein-exporting ATPase activity"/>
    <property type="evidence" value="ECO:0007669"/>
    <property type="project" value="UniProtKB-EC"/>
</dbReference>
<dbReference type="Pfam" id="PF07516">
    <property type="entry name" value="SecA_SW"/>
    <property type="match status" value="2"/>
</dbReference>
<dbReference type="Gene3D" id="3.90.1440.10">
    <property type="entry name" value="SecA, preprotein cross-linking domain"/>
    <property type="match status" value="1"/>
</dbReference>